<dbReference type="EMBL" id="JBBBZM010000091">
    <property type="protein sequence ID" value="KAL0634547.1"/>
    <property type="molecule type" value="Genomic_DNA"/>
</dbReference>
<evidence type="ECO:0000256" key="1">
    <source>
        <dbReference type="SAM" id="MobiDB-lite"/>
    </source>
</evidence>
<accession>A0ABR3GF14</accession>
<name>A0ABR3GF14_9PEZI</name>
<organism evidence="2 3">
    <name type="scientific">Discina gigas</name>
    <dbReference type="NCBI Taxonomy" id="1032678"/>
    <lineage>
        <taxon>Eukaryota</taxon>
        <taxon>Fungi</taxon>
        <taxon>Dikarya</taxon>
        <taxon>Ascomycota</taxon>
        <taxon>Pezizomycotina</taxon>
        <taxon>Pezizomycetes</taxon>
        <taxon>Pezizales</taxon>
        <taxon>Discinaceae</taxon>
        <taxon>Discina</taxon>
    </lineage>
</organism>
<evidence type="ECO:0000313" key="2">
    <source>
        <dbReference type="EMBL" id="KAL0634547.1"/>
    </source>
</evidence>
<feature type="region of interest" description="Disordered" evidence="1">
    <location>
        <begin position="230"/>
        <end position="273"/>
    </location>
</feature>
<protein>
    <submittedName>
        <fullName evidence="2">Uncharacterized protein</fullName>
    </submittedName>
</protein>
<evidence type="ECO:0000313" key="3">
    <source>
        <dbReference type="Proteomes" id="UP001447188"/>
    </source>
</evidence>
<feature type="compositionally biased region" description="Polar residues" evidence="1">
    <location>
        <begin position="260"/>
        <end position="273"/>
    </location>
</feature>
<dbReference type="Proteomes" id="UP001447188">
    <property type="component" value="Unassembled WGS sequence"/>
</dbReference>
<proteinExistence type="predicted"/>
<sequence length="273" mass="30251">MDAYLTQETVQTTFNEFAHRLPGVNRDILRATFADLVSAISGPYTAALREAITKEVTERLRNDEEAQQTQILHQAQLHVVETRHELALDALGAEVAELENSLQEAVINHNFELEVIRAEIDCTLATQDEIIADLEMRIIDFRGEIDDLHISTASGLEAFAGRRGIGSGNHANMQSQTDNHQSEYGDLPRLILNTDHHDPLQLPMVERATDSRGSTVVDGGDDEAYNVIIYSSDTEEDTPSASESDEYPTSPMSYEGGVYVNSSTSMSEDVQWP</sequence>
<reference evidence="2 3" key="1">
    <citation type="submission" date="2024-02" db="EMBL/GenBank/DDBJ databases">
        <title>Discinaceae phylogenomics.</title>
        <authorList>
            <person name="Dirks A.C."/>
            <person name="James T.Y."/>
        </authorList>
    </citation>
    <scope>NUCLEOTIDE SEQUENCE [LARGE SCALE GENOMIC DNA]</scope>
    <source>
        <strain evidence="2 3">ACD0624</strain>
    </source>
</reference>
<keyword evidence="3" id="KW-1185">Reference proteome</keyword>
<comment type="caution">
    <text evidence="2">The sequence shown here is derived from an EMBL/GenBank/DDBJ whole genome shotgun (WGS) entry which is preliminary data.</text>
</comment>
<gene>
    <name evidence="2" type="ORF">Q9L58_006506</name>
</gene>
<feature type="compositionally biased region" description="Acidic residues" evidence="1">
    <location>
        <begin position="233"/>
        <end position="246"/>
    </location>
</feature>